<keyword evidence="2" id="KW-1185">Reference proteome</keyword>
<accession>A0ACC2GMA0</accession>
<organism evidence="1 2">
    <name type="scientific">Dallia pectoralis</name>
    <name type="common">Alaska blackfish</name>
    <dbReference type="NCBI Taxonomy" id="75939"/>
    <lineage>
        <taxon>Eukaryota</taxon>
        <taxon>Metazoa</taxon>
        <taxon>Chordata</taxon>
        <taxon>Craniata</taxon>
        <taxon>Vertebrata</taxon>
        <taxon>Euteleostomi</taxon>
        <taxon>Actinopterygii</taxon>
        <taxon>Neopterygii</taxon>
        <taxon>Teleostei</taxon>
        <taxon>Protacanthopterygii</taxon>
        <taxon>Esociformes</taxon>
        <taxon>Umbridae</taxon>
        <taxon>Dallia</taxon>
    </lineage>
</organism>
<reference evidence="1" key="1">
    <citation type="submission" date="2021-05" db="EMBL/GenBank/DDBJ databases">
        <authorList>
            <person name="Pan Q."/>
            <person name="Jouanno E."/>
            <person name="Zahm M."/>
            <person name="Klopp C."/>
            <person name="Cabau C."/>
            <person name="Louis A."/>
            <person name="Berthelot C."/>
            <person name="Parey E."/>
            <person name="Roest Crollius H."/>
            <person name="Montfort J."/>
            <person name="Robinson-Rechavi M."/>
            <person name="Bouchez O."/>
            <person name="Lampietro C."/>
            <person name="Lopez Roques C."/>
            <person name="Donnadieu C."/>
            <person name="Postlethwait J."/>
            <person name="Bobe J."/>
            <person name="Dillon D."/>
            <person name="Chandos A."/>
            <person name="von Hippel F."/>
            <person name="Guiguen Y."/>
        </authorList>
    </citation>
    <scope>NUCLEOTIDE SEQUENCE</scope>
    <source>
        <strain evidence="1">YG-Jan2019</strain>
    </source>
</reference>
<dbReference type="EMBL" id="CM055738">
    <property type="protein sequence ID" value="KAJ8004751.1"/>
    <property type="molecule type" value="Genomic_DNA"/>
</dbReference>
<dbReference type="Proteomes" id="UP001157502">
    <property type="component" value="Chromosome 11"/>
</dbReference>
<sequence>MAWFHIRALTILLLFEIRTCASCVNLKPVRVALNTNATLPCSNGSEPKTSISTVSWSVVKGTLETLILHFPPGYNVSTSVSTSVATRAGFAEHPISGGTSLNLSNVQYSDTQWYRCNLTTGQNRSCFDVKLQVQKPQNMTGFTSDRSPGSDPAKLSNAMVTTIALTTLLMVITAILLGLTMRYRRHAASHSNSAPEDPLRHMYEAVDHIAMTTNTLYTPFTPNEEYTTFKKQQKE</sequence>
<proteinExistence type="predicted"/>
<name>A0ACC2GMA0_DALPE</name>
<evidence type="ECO:0000313" key="1">
    <source>
        <dbReference type="EMBL" id="KAJ8004751.1"/>
    </source>
</evidence>
<protein>
    <submittedName>
        <fullName evidence="1">Uncharacterized protein</fullName>
    </submittedName>
</protein>
<evidence type="ECO:0000313" key="2">
    <source>
        <dbReference type="Proteomes" id="UP001157502"/>
    </source>
</evidence>
<gene>
    <name evidence="1" type="ORF">DPEC_G00139540</name>
</gene>
<comment type="caution">
    <text evidence="1">The sequence shown here is derived from an EMBL/GenBank/DDBJ whole genome shotgun (WGS) entry which is preliminary data.</text>
</comment>